<name>A0A1I3MDD3_9BACL</name>
<dbReference type="SUPFAM" id="SSF160755">
    <property type="entry name" value="YugN-like"/>
    <property type="match status" value="1"/>
</dbReference>
<dbReference type="Pfam" id="PF08868">
    <property type="entry name" value="YugN"/>
    <property type="match status" value="1"/>
</dbReference>
<gene>
    <name evidence="1" type="ORF">SAMN05421852_10315</name>
</gene>
<dbReference type="InterPro" id="IPR014967">
    <property type="entry name" value="Uncharacterised_YugN-like"/>
</dbReference>
<dbReference type="InterPro" id="IPR036491">
    <property type="entry name" value="YugN-like_sf"/>
</dbReference>
<dbReference type="Gene3D" id="3.30.310.100">
    <property type="entry name" value="YugN-like"/>
    <property type="match status" value="1"/>
</dbReference>
<evidence type="ECO:0000313" key="2">
    <source>
        <dbReference type="Proteomes" id="UP000199545"/>
    </source>
</evidence>
<dbReference type="EMBL" id="FORR01000003">
    <property type="protein sequence ID" value="SFI94978.1"/>
    <property type="molecule type" value="Genomic_DNA"/>
</dbReference>
<dbReference type="OrthoDB" id="2988890at2"/>
<accession>A0A1I3MDD3</accession>
<evidence type="ECO:0000313" key="1">
    <source>
        <dbReference type="EMBL" id="SFI94978.1"/>
    </source>
</evidence>
<reference evidence="1 2" key="1">
    <citation type="submission" date="2016-10" db="EMBL/GenBank/DDBJ databases">
        <authorList>
            <person name="de Groot N.N."/>
        </authorList>
    </citation>
    <scope>NUCLEOTIDE SEQUENCE [LARGE SCALE GENOMIC DNA]</scope>
    <source>
        <strain evidence="1 2">DSM 44778</strain>
    </source>
</reference>
<dbReference type="RefSeq" id="WP_093228331.1">
    <property type="nucleotide sequence ID" value="NZ_FORR01000003.1"/>
</dbReference>
<protein>
    <submittedName>
        <fullName evidence="1">YugN-like family protein</fullName>
    </submittedName>
</protein>
<dbReference type="STRING" id="46223.SAMN05421852_10315"/>
<proteinExistence type="predicted"/>
<sequence length="140" mass="16104">MIPLHSSIEGFQSAFKEMNQILNNEGFSLGGGYKYDHGYFDHPLDWEEDHGYRYYLRIPAYAQNGDLDQPETKVKLGRPFVIKHEFLTGNDPTSNSGFLTGTISQFSKPIPAEDHHISQHWINRAQSLLRQLEQKLTPKN</sequence>
<organism evidence="1 2">
    <name type="scientific">Thermoflavimicrobium dichotomicum</name>
    <dbReference type="NCBI Taxonomy" id="46223"/>
    <lineage>
        <taxon>Bacteria</taxon>
        <taxon>Bacillati</taxon>
        <taxon>Bacillota</taxon>
        <taxon>Bacilli</taxon>
        <taxon>Bacillales</taxon>
        <taxon>Thermoactinomycetaceae</taxon>
        <taxon>Thermoflavimicrobium</taxon>
    </lineage>
</organism>
<dbReference type="AlphaFoldDB" id="A0A1I3MDD3"/>
<dbReference type="Proteomes" id="UP000199545">
    <property type="component" value="Unassembled WGS sequence"/>
</dbReference>
<keyword evidence="2" id="KW-1185">Reference proteome</keyword>